<dbReference type="RefSeq" id="WP_158332823.1">
    <property type="nucleotide sequence ID" value="NZ_JAAFZF010000055.1"/>
</dbReference>
<feature type="transmembrane region" description="Helical" evidence="1">
    <location>
        <begin position="174"/>
        <end position="195"/>
    </location>
</feature>
<feature type="transmembrane region" description="Helical" evidence="1">
    <location>
        <begin position="135"/>
        <end position="162"/>
    </location>
</feature>
<feature type="transmembrane region" description="Helical" evidence="1">
    <location>
        <begin position="37"/>
        <end position="56"/>
    </location>
</feature>
<name>A0ABS8QKA1_9BACI</name>
<dbReference type="EMBL" id="JAJODE010000036">
    <property type="protein sequence ID" value="MCD4839646.1"/>
    <property type="molecule type" value="Genomic_DNA"/>
</dbReference>
<keyword evidence="1" id="KW-0472">Membrane</keyword>
<gene>
    <name evidence="2" type="ORF">LRS37_12390</name>
</gene>
<reference evidence="2 3" key="1">
    <citation type="journal article" date="2023" name="Antonie Van Leeuwenhoek">
        <title>Unveiling the genomic potential of a novel thermostable glycoside hydrolases producing Neobacillus sedimentimangrovi UE25.</title>
        <authorList>
            <person name="Ejaz U."/>
            <person name="Saleem F."/>
            <person name="Rashid R."/>
            <person name="Hasan K.A."/>
            <person name="Syed M.N."/>
            <person name="Sohail M."/>
        </authorList>
    </citation>
    <scope>NUCLEOTIDE SEQUENCE [LARGE SCALE GENOMIC DNA]</scope>
    <source>
        <strain evidence="2 3">UE25</strain>
    </source>
</reference>
<protein>
    <submittedName>
        <fullName evidence="2">DUF2705 family protein</fullName>
    </submittedName>
</protein>
<organism evidence="2 3">
    <name type="scientific">Neobacillus sedimentimangrovi</name>
    <dbReference type="NCBI Taxonomy" id="2699460"/>
    <lineage>
        <taxon>Bacteria</taxon>
        <taxon>Bacillati</taxon>
        <taxon>Bacillota</taxon>
        <taxon>Bacilli</taxon>
        <taxon>Bacillales</taxon>
        <taxon>Bacillaceae</taxon>
        <taxon>Neobacillus</taxon>
    </lineage>
</organism>
<feature type="transmembrane region" description="Helical" evidence="1">
    <location>
        <begin position="201"/>
        <end position="225"/>
    </location>
</feature>
<accession>A0ABS8QKA1</accession>
<comment type="caution">
    <text evidence="2">The sequence shown here is derived from an EMBL/GenBank/DDBJ whole genome shotgun (WGS) entry which is preliminary data.</text>
</comment>
<dbReference type="Pfam" id="PF10920">
    <property type="entry name" value="DUF2705"/>
    <property type="match status" value="1"/>
</dbReference>
<keyword evidence="1" id="KW-1133">Transmembrane helix</keyword>
<feature type="transmembrane region" description="Helical" evidence="1">
    <location>
        <begin position="77"/>
        <end position="107"/>
    </location>
</feature>
<dbReference type="Proteomes" id="UP001162836">
    <property type="component" value="Unassembled WGS sequence"/>
</dbReference>
<dbReference type="InterPro" id="IPR024295">
    <property type="entry name" value="DUF2705"/>
</dbReference>
<evidence type="ECO:0000313" key="3">
    <source>
        <dbReference type="Proteomes" id="UP001162836"/>
    </source>
</evidence>
<sequence length="230" mass="26139">MLEIVQLLIYQQNSEETFHPAFAFFLSSSSIGHAPQILLLWFLPIYFLLLGADDAIQDYKTGYRNILISKIGKKRYFLEKLITSFSISSIAMFITLFVNFILVSIIFANGTFSKGLMEMELEGNKLFNFSIEHPFIAITVFSVVSCILAGLAGTLGVSASLFFLDRKYAYASSFFIWFLLVLNKQSLIYVFQPFTEYGFDVIIPIFLLAIGILITIPLIVFIYGVRFNED</sequence>
<evidence type="ECO:0000256" key="1">
    <source>
        <dbReference type="SAM" id="Phobius"/>
    </source>
</evidence>
<keyword evidence="1" id="KW-0812">Transmembrane</keyword>
<keyword evidence="3" id="KW-1185">Reference proteome</keyword>
<evidence type="ECO:0000313" key="2">
    <source>
        <dbReference type="EMBL" id="MCD4839646.1"/>
    </source>
</evidence>
<proteinExistence type="predicted"/>